<proteinExistence type="predicted"/>
<feature type="region of interest" description="Disordered" evidence="1">
    <location>
        <begin position="153"/>
        <end position="173"/>
    </location>
</feature>
<feature type="compositionally biased region" description="Basic residues" evidence="1">
    <location>
        <begin position="20"/>
        <end position="34"/>
    </location>
</feature>
<sequence length="188" mass="21640">MVIVNLIERDPVLSPAARPRERHTRRNTLRRRLHYSPPGQSTRRRRRIRHRNGPMARETRLEREGGFRCRPLPPIESSGVGEGFTSPSTACRRKPRDCEALSLEARSDIWGSGFRRRHVRISGRSSTSRFRGFPLLSFLLLFSPSKLGRAEAVARERGGKSRRNRRSRRTDGRCWGCSQRGDAKNGRL</sequence>
<name>A0AAD9M9E8_9PEZI</name>
<evidence type="ECO:0000256" key="1">
    <source>
        <dbReference type="SAM" id="MobiDB-lite"/>
    </source>
</evidence>
<keyword evidence="3" id="KW-1185">Reference proteome</keyword>
<dbReference type="Proteomes" id="UP001232148">
    <property type="component" value="Unassembled WGS sequence"/>
</dbReference>
<feature type="region of interest" description="Disordered" evidence="1">
    <location>
        <begin position="16"/>
        <end position="91"/>
    </location>
</feature>
<protein>
    <submittedName>
        <fullName evidence="2">Uncharacterized protein</fullName>
    </submittedName>
</protein>
<dbReference type="EMBL" id="MU842810">
    <property type="protein sequence ID" value="KAK2035085.1"/>
    <property type="molecule type" value="Genomic_DNA"/>
</dbReference>
<feature type="compositionally biased region" description="Basic residues" evidence="1">
    <location>
        <begin position="42"/>
        <end position="52"/>
    </location>
</feature>
<evidence type="ECO:0000313" key="3">
    <source>
        <dbReference type="Proteomes" id="UP001232148"/>
    </source>
</evidence>
<organism evidence="2 3">
    <name type="scientific">Colletotrichum zoysiae</name>
    <dbReference type="NCBI Taxonomy" id="1216348"/>
    <lineage>
        <taxon>Eukaryota</taxon>
        <taxon>Fungi</taxon>
        <taxon>Dikarya</taxon>
        <taxon>Ascomycota</taxon>
        <taxon>Pezizomycotina</taxon>
        <taxon>Sordariomycetes</taxon>
        <taxon>Hypocreomycetidae</taxon>
        <taxon>Glomerellales</taxon>
        <taxon>Glomerellaceae</taxon>
        <taxon>Colletotrichum</taxon>
        <taxon>Colletotrichum graminicola species complex</taxon>
    </lineage>
</organism>
<evidence type="ECO:0000313" key="2">
    <source>
        <dbReference type="EMBL" id="KAK2035085.1"/>
    </source>
</evidence>
<gene>
    <name evidence="2" type="ORF">LX32DRAFT_253240</name>
</gene>
<accession>A0AAD9M9E8</accession>
<feature type="compositionally biased region" description="Basic and acidic residues" evidence="1">
    <location>
        <begin position="57"/>
        <end position="67"/>
    </location>
</feature>
<dbReference type="AlphaFoldDB" id="A0AAD9M9E8"/>
<reference evidence="2" key="1">
    <citation type="submission" date="2021-06" db="EMBL/GenBank/DDBJ databases">
        <title>Comparative genomics, transcriptomics and evolutionary studies reveal genomic signatures of adaptation to plant cell wall in hemibiotrophic fungi.</title>
        <authorList>
            <consortium name="DOE Joint Genome Institute"/>
            <person name="Baroncelli R."/>
            <person name="Diaz J.F."/>
            <person name="Benocci T."/>
            <person name="Peng M."/>
            <person name="Battaglia E."/>
            <person name="Haridas S."/>
            <person name="Andreopoulos W."/>
            <person name="Labutti K."/>
            <person name="Pangilinan J."/>
            <person name="Floch G.L."/>
            <person name="Makela M.R."/>
            <person name="Henrissat B."/>
            <person name="Grigoriev I.V."/>
            <person name="Crouch J.A."/>
            <person name="De Vries R.P."/>
            <person name="Sukno S.A."/>
            <person name="Thon M.R."/>
        </authorList>
    </citation>
    <scope>NUCLEOTIDE SEQUENCE</scope>
    <source>
        <strain evidence="2">MAFF235873</strain>
    </source>
</reference>
<comment type="caution">
    <text evidence="2">The sequence shown here is derived from an EMBL/GenBank/DDBJ whole genome shotgun (WGS) entry which is preliminary data.</text>
</comment>